<evidence type="ECO:0000313" key="1">
    <source>
        <dbReference type="EMBL" id="MCO5780621.1"/>
    </source>
</evidence>
<protein>
    <recommendedName>
        <fullName evidence="3">Phosphoadenosine phosphosulphate reductase domain-containing protein</fullName>
    </recommendedName>
</protein>
<dbReference type="InterPro" id="IPR014729">
    <property type="entry name" value="Rossmann-like_a/b/a_fold"/>
</dbReference>
<dbReference type="SUPFAM" id="SSF52402">
    <property type="entry name" value="Adenine nucleotide alpha hydrolases-like"/>
    <property type="match status" value="1"/>
</dbReference>
<dbReference type="Proteomes" id="UP001139290">
    <property type="component" value="Unassembled WGS sequence"/>
</dbReference>
<evidence type="ECO:0008006" key="3">
    <source>
        <dbReference type="Google" id="ProtNLM"/>
    </source>
</evidence>
<organism evidence="1 2">
    <name type="scientific">Citrobacter meridianamericanus</name>
    <dbReference type="NCBI Taxonomy" id="2894201"/>
    <lineage>
        <taxon>Bacteria</taxon>
        <taxon>Pseudomonadati</taxon>
        <taxon>Pseudomonadota</taxon>
        <taxon>Gammaproteobacteria</taxon>
        <taxon>Enterobacterales</taxon>
        <taxon>Enterobacteriaceae</taxon>
        <taxon>Citrobacter</taxon>
    </lineage>
</organism>
<evidence type="ECO:0000313" key="2">
    <source>
        <dbReference type="Proteomes" id="UP001139290"/>
    </source>
</evidence>
<dbReference type="EMBL" id="JAJJVQ010000001">
    <property type="protein sequence ID" value="MCO5780621.1"/>
    <property type="molecule type" value="Genomic_DNA"/>
</dbReference>
<reference evidence="1" key="1">
    <citation type="submission" date="2021-11" db="EMBL/GenBank/DDBJ databases">
        <title>Citrobacter meridianamericanus sp. nov. isolated from soil.</title>
        <authorList>
            <person name="Furlan J.P.R."/>
            <person name="Stehling E.G."/>
        </authorList>
    </citation>
    <scope>NUCLEOTIDE SEQUENCE</scope>
    <source>
        <strain evidence="1">BR102</strain>
    </source>
</reference>
<name>A0ABT1B5D0_9ENTR</name>
<sequence length="255" mass="28638">MSKPVIAVWFSCGAASAVAAKLTIEKYGDTHEIRVLNNPVAEEDQDNIRFLHDVEKWLGGGVKIESVINPMFPDASAVEVWDHQQYMSGIAGAPCTKVLKKLARKHWEQSNRCDHIVLGFTADESHRADNFISNERHDLLPVLIDAGLTKGDCFTILLEAGITLPRIYQLGYPNANCIGCVKATSPTYWNHVRKVHPEIFQQRAEQSRRIGTKLVRHKGVRMFLDELPPDAVGRPMKDMDFECGIFCKPRDEEAA</sequence>
<proteinExistence type="predicted"/>
<dbReference type="Gene3D" id="3.40.50.620">
    <property type="entry name" value="HUPs"/>
    <property type="match status" value="1"/>
</dbReference>
<dbReference type="RefSeq" id="WP_252837878.1">
    <property type="nucleotide sequence ID" value="NZ_JAJJVQ010000001.1"/>
</dbReference>
<accession>A0ABT1B5D0</accession>
<gene>
    <name evidence="1" type="ORF">LOD26_04645</name>
</gene>
<keyword evidence="2" id="KW-1185">Reference proteome</keyword>
<comment type="caution">
    <text evidence="1">The sequence shown here is derived from an EMBL/GenBank/DDBJ whole genome shotgun (WGS) entry which is preliminary data.</text>
</comment>